<dbReference type="RefSeq" id="WP_152233612.1">
    <property type="nucleotide sequence ID" value="NZ_JBHSKZ010000028.1"/>
</dbReference>
<keyword evidence="5" id="KW-0902">Two-component regulatory system</keyword>
<dbReference type="AlphaFoldDB" id="A0A6I1GHX6"/>
<feature type="transmembrane region" description="Helical" evidence="7">
    <location>
        <begin position="171"/>
        <end position="192"/>
    </location>
</feature>
<dbReference type="Proteomes" id="UP000441772">
    <property type="component" value="Unassembled WGS sequence"/>
</dbReference>
<keyword evidence="9" id="KW-1185">Reference proteome</keyword>
<keyword evidence="7" id="KW-0812">Transmembrane</keyword>
<comment type="catalytic activity">
    <reaction evidence="1">
        <text>ATP + protein L-histidine = ADP + protein N-phospho-L-histidine.</text>
        <dbReference type="EC" id="2.7.13.3"/>
    </reaction>
</comment>
<evidence type="ECO:0000256" key="1">
    <source>
        <dbReference type="ARBA" id="ARBA00000085"/>
    </source>
</evidence>
<dbReference type="GO" id="GO:0004673">
    <property type="term" value="F:protein histidine kinase activity"/>
    <property type="evidence" value="ECO:0007669"/>
    <property type="project" value="UniProtKB-EC"/>
</dbReference>
<keyword evidence="4" id="KW-0418">Kinase</keyword>
<dbReference type="EMBL" id="WBVT01000002">
    <property type="protein sequence ID" value="KAB7791274.1"/>
    <property type="molecule type" value="Genomic_DNA"/>
</dbReference>
<evidence type="ECO:0000256" key="4">
    <source>
        <dbReference type="ARBA" id="ARBA00022777"/>
    </source>
</evidence>
<gene>
    <name evidence="8" type="ORF">F7D09_0227</name>
</gene>
<evidence type="ECO:0000256" key="5">
    <source>
        <dbReference type="ARBA" id="ARBA00023012"/>
    </source>
</evidence>
<dbReference type="InterPro" id="IPR050482">
    <property type="entry name" value="Sensor_HK_TwoCompSys"/>
</dbReference>
<feature type="transmembrane region" description="Helical" evidence="7">
    <location>
        <begin position="108"/>
        <end position="129"/>
    </location>
</feature>
<reference evidence="8 9" key="1">
    <citation type="submission" date="2019-09" db="EMBL/GenBank/DDBJ databases">
        <title>Characterization of the phylogenetic diversity of two novel species belonging to the genus Bifidobacterium: Bifidobacterium cebidarum sp. nov. and Bifidobacterium leontopitheci sp. nov.</title>
        <authorList>
            <person name="Lugli G.A."/>
            <person name="Duranti S."/>
            <person name="Milani C."/>
            <person name="Turroni F."/>
            <person name="Ventura M."/>
        </authorList>
    </citation>
    <scope>NUCLEOTIDE SEQUENCE [LARGE SCALE GENOMIC DNA]</scope>
    <source>
        <strain evidence="8 9">LMG 31471</strain>
    </source>
</reference>
<dbReference type="GO" id="GO:0000160">
    <property type="term" value="P:phosphorelay signal transduction system"/>
    <property type="evidence" value="ECO:0007669"/>
    <property type="project" value="UniProtKB-KW"/>
</dbReference>
<dbReference type="InterPro" id="IPR036890">
    <property type="entry name" value="HATPase_C_sf"/>
</dbReference>
<evidence type="ECO:0000313" key="9">
    <source>
        <dbReference type="Proteomes" id="UP000441772"/>
    </source>
</evidence>
<evidence type="ECO:0000256" key="2">
    <source>
        <dbReference type="ARBA" id="ARBA00012438"/>
    </source>
</evidence>
<dbReference type="EC" id="2.7.13.3" evidence="2"/>
<protein>
    <recommendedName>
        <fullName evidence="2">histidine kinase</fullName>
        <ecNumber evidence="2">2.7.13.3</ecNumber>
    </recommendedName>
</protein>
<feature type="transmembrane region" description="Helical" evidence="7">
    <location>
        <begin position="71"/>
        <end position="101"/>
    </location>
</feature>
<organism evidence="8 9">
    <name type="scientific">Bifidobacterium leontopitheci</name>
    <dbReference type="NCBI Taxonomy" id="2650774"/>
    <lineage>
        <taxon>Bacteria</taxon>
        <taxon>Bacillati</taxon>
        <taxon>Actinomycetota</taxon>
        <taxon>Actinomycetes</taxon>
        <taxon>Bifidobacteriales</taxon>
        <taxon>Bifidobacteriaceae</taxon>
        <taxon>Bifidobacterium</taxon>
    </lineage>
</organism>
<keyword evidence="3" id="KW-0808">Transferase</keyword>
<accession>A0A6I1GHX6</accession>
<feature type="transmembrane region" description="Helical" evidence="7">
    <location>
        <begin position="20"/>
        <end position="39"/>
    </location>
</feature>
<keyword evidence="7" id="KW-1133">Transmembrane helix</keyword>
<dbReference type="Gene3D" id="3.30.565.10">
    <property type="entry name" value="Histidine kinase-like ATPase, C-terminal domain"/>
    <property type="match status" value="1"/>
</dbReference>
<feature type="region of interest" description="Disordered" evidence="6">
    <location>
        <begin position="295"/>
        <end position="329"/>
    </location>
</feature>
<dbReference type="PANTHER" id="PTHR24421">
    <property type="entry name" value="NITRATE/NITRITE SENSOR PROTEIN NARX-RELATED"/>
    <property type="match status" value="1"/>
</dbReference>
<dbReference type="PANTHER" id="PTHR24421:SF10">
    <property type="entry name" value="NITRATE_NITRITE SENSOR PROTEIN NARQ"/>
    <property type="match status" value="1"/>
</dbReference>
<name>A0A6I1GHX6_9BIFI</name>
<keyword evidence="7" id="KW-0472">Membrane</keyword>
<sequence>MSRFDLRGLRGADRLRRIGFVGWLRVFGVMLWVVSLLATRVPDSTAALFADLALLAAIVVVPRLPRTLVPVALAGCLAADFIPGGATVLTAAATAFTLFIAVGYLYDIAAGVGLGCLYAVAEVTCAVWIGSSSVAVNGLRGVIAGMTDAARRSMEHGGIGALSVGAPVPAWMLWLSGLLLSLICNGFAIAFGRAARSGTDARDRAARAQHMVDRLTREQQLAHVIHDSVANDMSVIAMLAWRAKAGLDGNGTMSSTDGAGLGETLDLIYARSHHALDRVHEVIDVLDGRLPLAALEHGPADDGPDTGGDSDGTAKPIRPATSVSTATSDFTSQLERYMEDQDRAMAMLGLHGVSRVTTVDADPEPSPTQTVRCAVLGLVEEIYANIVRHAAWNDDAATDADPAYSLFVTVTATNVHVAEVNAVADAASAAVLGTRHGNGLRMQREVVASLGGALNAAAQDGTWTIAADIPLA</sequence>
<evidence type="ECO:0000313" key="8">
    <source>
        <dbReference type="EMBL" id="KAB7791274.1"/>
    </source>
</evidence>
<comment type="caution">
    <text evidence="8">The sequence shown here is derived from an EMBL/GenBank/DDBJ whole genome shotgun (WGS) entry which is preliminary data.</text>
</comment>
<evidence type="ECO:0000256" key="6">
    <source>
        <dbReference type="SAM" id="MobiDB-lite"/>
    </source>
</evidence>
<evidence type="ECO:0000256" key="3">
    <source>
        <dbReference type="ARBA" id="ARBA00022679"/>
    </source>
</evidence>
<evidence type="ECO:0000256" key="7">
    <source>
        <dbReference type="SAM" id="Phobius"/>
    </source>
</evidence>
<proteinExistence type="predicted"/>